<protein>
    <submittedName>
        <fullName evidence="1">Uncharacterized protein</fullName>
    </submittedName>
</protein>
<name>A0A9P0H3K0_NEZVI</name>
<organism evidence="1 2">
    <name type="scientific">Nezara viridula</name>
    <name type="common">Southern green stink bug</name>
    <name type="synonym">Cimex viridulus</name>
    <dbReference type="NCBI Taxonomy" id="85310"/>
    <lineage>
        <taxon>Eukaryota</taxon>
        <taxon>Metazoa</taxon>
        <taxon>Ecdysozoa</taxon>
        <taxon>Arthropoda</taxon>
        <taxon>Hexapoda</taxon>
        <taxon>Insecta</taxon>
        <taxon>Pterygota</taxon>
        <taxon>Neoptera</taxon>
        <taxon>Paraneoptera</taxon>
        <taxon>Hemiptera</taxon>
        <taxon>Heteroptera</taxon>
        <taxon>Panheteroptera</taxon>
        <taxon>Pentatomomorpha</taxon>
        <taxon>Pentatomoidea</taxon>
        <taxon>Pentatomidae</taxon>
        <taxon>Pentatominae</taxon>
        <taxon>Nezara</taxon>
    </lineage>
</organism>
<keyword evidence="2" id="KW-1185">Reference proteome</keyword>
<evidence type="ECO:0000313" key="2">
    <source>
        <dbReference type="Proteomes" id="UP001152798"/>
    </source>
</evidence>
<accession>A0A9P0H3K0</accession>
<dbReference type="EMBL" id="OV725077">
    <property type="protein sequence ID" value="CAH1391832.1"/>
    <property type="molecule type" value="Genomic_DNA"/>
</dbReference>
<gene>
    <name evidence="1" type="ORF">NEZAVI_LOCUS2761</name>
</gene>
<sequence>MRKAPIRFAENPAFLEPLTFQDKDLSSSDILPPLSLDLAQASTSLMKITDFADEKVKESLFQGINEAELSKKVGENLHRTALPLSVSSRGTGFESPESKALIELNRFINEGLIPLHEDPIRWCEGSVEDSKRFVGIIMMMKNNRGRMVTSSLVEEERNSLQRIKHVLNSVEIKEGKKDSVPGLLAVYIAGDVTTALNGFQRFSVLFTSRSCVLLHYVRFT</sequence>
<dbReference type="Proteomes" id="UP001152798">
    <property type="component" value="Chromosome 1"/>
</dbReference>
<reference evidence="1" key="1">
    <citation type="submission" date="2022-01" db="EMBL/GenBank/DDBJ databases">
        <authorList>
            <person name="King R."/>
        </authorList>
    </citation>
    <scope>NUCLEOTIDE SEQUENCE</scope>
</reference>
<evidence type="ECO:0000313" key="1">
    <source>
        <dbReference type="EMBL" id="CAH1391832.1"/>
    </source>
</evidence>
<proteinExistence type="predicted"/>
<dbReference type="AlphaFoldDB" id="A0A9P0H3K0"/>